<dbReference type="RefSeq" id="WP_056116881.1">
    <property type="nucleotide sequence ID" value="NZ_CP073633.1"/>
</dbReference>
<dbReference type="EMBL" id="CP073633">
    <property type="protein sequence ID" value="WHQ70029.1"/>
    <property type="molecule type" value="Genomic_DNA"/>
</dbReference>
<dbReference type="Gene3D" id="1.20.120.160">
    <property type="entry name" value="HPT domain"/>
    <property type="match status" value="1"/>
</dbReference>
<sequence>MNEPDAQRPAQAPAFDADALAELADLFGRPRLMELLGVLDHEIAIRLDPPASEAARLASDAHILVSSSGALSFHRLSGACAALEQACLSGAEIAAPLGAAVHAARQARNAIATLRGV</sequence>
<organism evidence="1 3">
    <name type="scientific">Methylorubrum extorquens</name>
    <name type="common">Methylobacterium dichloromethanicum</name>
    <name type="synonym">Methylobacterium extorquens</name>
    <dbReference type="NCBI Taxonomy" id="408"/>
    <lineage>
        <taxon>Bacteria</taxon>
        <taxon>Pseudomonadati</taxon>
        <taxon>Pseudomonadota</taxon>
        <taxon>Alphaproteobacteria</taxon>
        <taxon>Hyphomicrobiales</taxon>
        <taxon>Methylobacteriaceae</taxon>
        <taxon>Methylorubrum</taxon>
    </lineage>
</organism>
<reference evidence="1 3" key="1">
    <citation type="submission" date="2016-10" db="EMBL/GenBank/DDBJ databases">
        <title>Draft genome sequence of Methylobacterium extorquens CP3, a seed endophyte of Crotalaria pumila with plant growth-promoting and metal tolerance properties.</title>
        <authorList>
            <person name="Sanchez-Lopez A.S."/>
            <person name="Van Hamme J.D."/>
            <person name="Thijs S."/>
            <person name="Mcammond B.M."/>
            <person name="Stevens V."/>
            <person name="Gonzalez-Chavez M.D.C."/>
            <person name="Vangronsveld J."/>
        </authorList>
    </citation>
    <scope>NUCLEOTIDE SEQUENCE [LARGE SCALE GENOMIC DNA]</scope>
    <source>
        <strain evidence="1 3">CP3</strain>
    </source>
</reference>
<protein>
    <recommendedName>
        <fullName evidence="4">HPt domain-containing protein</fullName>
    </recommendedName>
</protein>
<evidence type="ECO:0000313" key="3">
    <source>
        <dbReference type="Proteomes" id="UP000180215"/>
    </source>
</evidence>
<dbReference type="Proteomes" id="UP001223720">
    <property type="component" value="Chromosome"/>
</dbReference>
<dbReference type="SUPFAM" id="SSF47226">
    <property type="entry name" value="Histidine-containing phosphotransfer domain, HPT domain"/>
    <property type="match status" value="1"/>
</dbReference>
<evidence type="ECO:0008006" key="4">
    <source>
        <dbReference type="Google" id="ProtNLM"/>
    </source>
</evidence>
<gene>
    <name evidence="1" type="ORF">BK022_07540</name>
    <name evidence="2" type="ORF">KEC54_27585</name>
</gene>
<dbReference type="EMBL" id="MNAO01000059">
    <property type="protein sequence ID" value="OHV17140.1"/>
    <property type="molecule type" value="Genomic_DNA"/>
</dbReference>
<evidence type="ECO:0000313" key="2">
    <source>
        <dbReference type="EMBL" id="WHQ70029.1"/>
    </source>
</evidence>
<name>A0A1S1P6A4_METEX</name>
<evidence type="ECO:0000313" key="1">
    <source>
        <dbReference type="EMBL" id="OHV17140.1"/>
    </source>
</evidence>
<accession>A0A1S1P6A4</accession>
<reference evidence="2" key="2">
    <citation type="journal article" date="2022" name="Biotechnol. Bioprocess Eng.">
        <title>Pan-genome Analysis Reveals Comparative Genomic Features of Central Metabolic Pathways in Methylorubrum extorquens.</title>
        <authorList>
            <person name="Lee G.M."/>
            <person name="Scott-Nevros Z.K."/>
            <person name="Lee S.-M."/>
            <person name="Kim D."/>
        </authorList>
    </citation>
    <scope>NUCLEOTIDE SEQUENCE</scope>
    <source>
        <strain evidence="2">ATCC 55366</strain>
    </source>
</reference>
<dbReference type="AlphaFoldDB" id="A0A1S1P6A4"/>
<proteinExistence type="predicted"/>
<dbReference type="InterPro" id="IPR036641">
    <property type="entry name" value="HPT_dom_sf"/>
</dbReference>
<dbReference type="Proteomes" id="UP000180215">
    <property type="component" value="Unassembled WGS sequence"/>
</dbReference>
<dbReference type="GO" id="GO:0000160">
    <property type="term" value="P:phosphorelay signal transduction system"/>
    <property type="evidence" value="ECO:0007669"/>
    <property type="project" value="InterPro"/>
</dbReference>